<dbReference type="EMBL" id="HG673471">
    <property type="protein sequence ID" value="CDI83708.1"/>
    <property type="molecule type" value="Genomic_DNA"/>
</dbReference>
<accession>U6GWR1</accession>
<feature type="chain" id="PRO_5004671730" evidence="1">
    <location>
        <begin position="20"/>
        <end position="146"/>
    </location>
</feature>
<keyword evidence="3" id="KW-1185">Reference proteome</keyword>
<dbReference type="RefSeq" id="XP_013247203.1">
    <property type="nucleotide sequence ID" value="XM_013391749.1"/>
</dbReference>
<reference evidence="2" key="2">
    <citation type="submission" date="2013-10" db="EMBL/GenBank/DDBJ databases">
        <authorList>
            <person name="Aslett M."/>
        </authorList>
    </citation>
    <scope>NUCLEOTIDE SEQUENCE</scope>
    <source>
        <strain evidence="2">Houghton</strain>
    </source>
</reference>
<dbReference type="Proteomes" id="UP000018050">
    <property type="component" value="Unassembled WGS sequence"/>
</dbReference>
<feature type="non-terminal residue" evidence="2">
    <location>
        <position position="1"/>
    </location>
</feature>
<proteinExistence type="predicted"/>
<keyword evidence="1" id="KW-0732">Signal</keyword>
<name>U6GWR1_EIMAC</name>
<evidence type="ECO:0000313" key="3">
    <source>
        <dbReference type="Proteomes" id="UP000018050"/>
    </source>
</evidence>
<evidence type="ECO:0000313" key="2">
    <source>
        <dbReference type="EMBL" id="CDI83708.1"/>
    </source>
</evidence>
<dbReference type="AlphaFoldDB" id="U6GWR1"/>
<dbReference type="VEuPathDB" id="ToxoDB:EAH_00042310"/>
<gene>
    <name evidence="2" type="ORF">EAH_00042310</name>
</gene>
<evidence type="ECO:0000256" key="1">
    <source>
        <dbReference type="SAM" id="SignalP"/>
    </source>
</evidence>
<dbReference type="OrthoDB" id="348227at2759"/>
<dbReference type="GeneID" id="25272301"/>
<sequence length="146" mass="16127">RLPLGLRLMGALPVWFLAAVNWLEEHVASSFSFGFTRQDKQAEEAAQPLKRSTLLFLLQQRQLHNAKYTLHLIAPDSGLSEPSLGFVTLNGHPLGDYVVSAALVEGGAREARMPIPPDFLIEGLNVINIVDMLGARLKDVFIREVP</sequence>
<organism evidence="2 3">
    <name type="scientific">Eimeria acervulina</name>
    <name type="common">Coccidian parasite</name>
    <dbReference type="NCBI Taxonomy" id="5801"/>
    <lineage>
        <taxon>Eukaryota</taxon>
        <taxon>Sar</taxon>
        <taxon>Alveolata</taxon>
        <taxon>Apicomplexa</taxon>
        <taxon>Conoidasida</taxon>
        <taxon>Coccidia</taxon>
        <taxon>Eucoccidiorida</taxon>
        <taxon>Eimeriorina</taxon>
        <taxon>Eimeriidae</taxon>
        <taxon>Eimeria</taxon>
    </lineage>
</organism>
<reference evidence="2" key="1">
    <citation type="submission" date="2013-10" db="EMBL/GenBank/DDBJ databases">
        <title>Genomic analysis of the causative agents of coccidiosis in chickens.</title>
        <authorList>
            <person name="Reid A.J."/>
            <person name="Blake D."/>
            <person name="Billington K."/>
            <person name="Browne H."/>
            <person name="Dunn M."/>
            <person name="Hung S."/>
            <person name="Kawahara F."/>
            <person name="Miranda-Saavedra D."/>
            <person name="Mourier T."/>
            <person name="Nagra H."/>
            <person name="Otto T.D."/>
            <person name="Rawlings N."/>
            <person name="Sanchez A."/>
            <person name="Sanders M."/>
            <person name="Subramaniam C."/>
            <person name="Tay Y."/>
            <person name="Dear P."/>
            <person name="Doerig C."/>
            <person name="Gruber A."/>
            <person name="Parkinson J."/>
            <person name="Shirley M."/>
            <person name="Wan K.L."/>
            <person name="Berriman M."/>
            <person name="Tomley F."/>
            <person name="Pain A."/>
        </authorList>
    </citation>
    <scope>NUCLEOTIDE SEQUENCE</scope>
    <source>
        <strain evidence="2">Houghton</strain>
    </source>
</reference>
<protein>
    <submittedName>
        <fullName evidence="2">Uncharacterized protein</fullName>
    </submittedName>
</protein>
<feature type="signal peptide" evidence="1">
    <location>
        <begin position="1"/>
        <end position="19"/>
    </location>
</feature>